<evidence type="ECO:0000313" key="2">
    <source>
        <dbReference type="Proteomes" id="UP001159405"/>
    </source>
</evidence>
<protein>
    <recommendedName>
        <fullName evidence="3">DUF4166 domain-containing protein</fullName>
    </recommendedName>
</protein>
<gene>
    <name evidence="1" type="ORF">PLOB_00047570</name>
</gene>
<name>A0ABN8SFX7_9CNID</name>
<accession>A0ABN8SFX7</accession>
<dbReference type="EMBL" id="CALNXK010000885">
    <property type="protein sequence ID" value="CAH3190577.1"/>
    <property type="molecule type" value="Genomic_DNA"/>
</dbReference>
<reference evidence="1 2" key="1">
    <citation type="submission" date="2022-05" db="EMBL/GenBank/DDBJ databases">
        <authorList>
            <consortium name="Genoscope - CEA"/>
            <person name="William W."/>
        </authorList>
    </citation>
    <scope>NUCLEOTIDE SEQUENCE [LARGE SCALE GENOMIC DNA]</scope>
</reference>
<evidence type="ECO:0008006" key="3">
    <source>
        <dbReference type="Google" id="ProtNLM"/>
    </source>
</evidence>
<keyword evidence="2" id="KW-1185">Reference proteome</keyword>
<organism evidence="1 2">
    <name type="scientific">Porites lobata</name>
    <dbReference type="NCBI Taxonomy" id="104759"/>
    <lineage>
        <taxon>Eukaryota</taxon>
        <taxon>Metazoa</taxon>
        <taxon>Cnidaria</taxon>
        <taxon>Anthozoa</taxon>
        <taxon>Hexacorallia</taxon>
        <taxon>Scleractinia</taxon>
        <taxon>Fungiina</taxon>
        <taxon>Poritidae</taxon>
        <taxon>Porites</taxon>
    </lineage>
</organism>
<comment type="caution">
    <text evidence="1">The sequence shown here is derived from an EMBL/GenBank/DDBJ whole genome shotgun (WGS) entry which is preliminary data.</text>
</comment>
<evidence type="ECO:0000313" key="1">
    <source>
        <dbReference type="EMBL" id="CAH3190577.1"/>
    </source>
</evidence>
<dbReference type="Proteomes" id="UP001159405">
    <property type="component" value="Unassembled WGS sequence"/>
</dbReference>
<sequence>MLLKRFAYPCWLSDIIHRIGRVVPELQPIFRRGFKITITARLRSGIISFLAETTLRFTGKRGGRCLTASVSWMVPCGLLICRPGENQTIVYNGHKRVHAVKFKSVTLPNGLGLVAHLYGPVGKFY</sequence>
<proteinExistence type="predicted"/>